<feature type="chain" id="PRO_5026377171" description="Transmembrane 9 superfamily member" evidence="9">
    <location>
        <begin position="21"/>
        <end position="687"/>
    </location>
</feature>
<evidence type="ECO:0000256" key="5">
    <source>
        <dbReference type="ARBA" id="ARBA00022729"/>
    </source>
</evidence>
<comment type="subcellular location">
    <subcellularLocation>
        <location evidence="2">Golgi apparatus</location>
    </subcellularLocation>
    <subcellularLocation>
        <location evidence="1">Membrane</location>
        <topology evidence="1">Multi-pass membrane protein</topology>
    </subcellularLocation>
</comment>
<feature type="transmembrane region" description="Helical" evidence="9">
    <location>
        <begin position="648"/>
        <end position="677"/>
    </location>
</feature>
<feature type="transmembrane region" description="Helical" evidence="9">
    <location>
        <begin position="585"/>
        <end position="604"/>
    </location>
</feature>
<evidence type="ECO:0000256" key="4">
    <source>
        <dbReference type="ARBA" id="ARBA00022692"/>
    </source>
</evidence>
<dbReference type="Pfam" id="PF02990">
    <property type="entry name" value="EMP70"/>
    <property type="match status" value="1"/>
</dbReference>
<organism evidence="11 12">
    <name type="scientific">Pleomassaria siparia CBS 279.74</name>
    <dbReference type="NCBI Taxonomy" id="1314801"/>
    <lineage>
        <taxon>Eukaryota</taxon>
        <taxon>Fungi</taxon>
        <taxon>Dikarya</taxon>
        <taxon>Ascomycota</taxon>
        <taxon>Pezizomycotina</taxon>
        <taxon>Dothideomycetes</taxon>
        <taxon>Pleosporomycetidae</taxon>
        <taxon>Pleosporales</taxon>
        <taxon>Pleomassariaceae</taxon>
        <taxon>Pleomassaria</taxon>
    </lineage>
</organism>
<name>A0A6G1KLD7_9PLEO</name>
<dbReference type="Proteomes" id="UP000799428">
    <property type="component" value="Unassembled WGS sequence"/>
</dbReference>
<reference evidence="11" key="1">
    <citation type="journal article" date="2020" name="Stud. Mycol.">
        <title>101 Dothideomycetes genomes: a test case for predicting lifestyles and emergence of pathogens.</title>
        <authorList>
            <person name="Haridas S."/>
            <person name="Albert R."/>
            <person name="Binder M."/>
            <person name="Bloem J."/>
            <person name="Labutti K."/>
            <person name="Salamov A."/>
            <person name="Andreopoulos B."/>
            <person name="Baker S."/>
            <person name="Barry K."/>
            <person name="Bills G."/>
            <person name="Bluhm B."/>
            <person name="Cannon C."/>
            <person name="Castanera R."/>
            <person name="Culley D."/>
            <person name="Daum C."/>
            <person name="Ezra D."/>
            <person name="Gonzalez J."/>
            <person name="Henrissat B."/>
            <person name="Kuo A."/>
            <person name="Liang C."/>
            <person name="Lipzen A."/>
            <person name="Lutzoni F."/>
            <person name="Magnuson J."/>
            <person name="Mondo S."/>
            <person name="Nolan M."/>
            <person name="Ohm R."/>
            <person name="Pangilinan J."/>
            <person name="Park H.-J."/>
            <person name="Ramirez L."/>
            <person name="Alfaro M."/>
            <person name="Sun H."/>
            <person name="Tritt A."/>
            <person name="Yoshinaga Y."/>
            <person name="Zwiers L.-H."/>
            <person name="Turgeon B."/>
            <person name="Goodwin S."/>
            <person name="Spatafora J."/>
            <person name="Crous P."/>
            <person name="Grigoriev I."/>
        </authorList>
    </citation>
    <scope>NUCLEOTIDE SEQUENCE</scope>
    <source>
        <strain evidence="11">CBS 279.74</strain>
    </source>
</reference>
<feature type="transmembrane region" description="Helical" evidence="9">
    <location>
        <begin position="501"/>
        <end position="524"/>
    </location>
</feature>
<evidence type="ECO:0000313" key="11">
    <source>
        <dbReference type="EMBL" id="KAF2713706.1"/>
    </source>
</evidence>
<feature type="region of interest" description="Disordered" evidence="10">
    <location>
        <begin position="331"/>
        <end position="365"/>
    </location>
</feature>
<dbReference type="GO" id="GO:0072657">
    <property type="term" value="P:protein localization to membrane"/>
    <property type="evidence" value="ECO:0007669"/>
    <property type="project" value="TreeGrafter"/>
</dbReference>
<evidence type="ECO:0000256" key="7">
    <source>
        <dbReference type="ARBA" id="ARBA00023034"/>
    </source>
</evidence>
<evidence type="ECO:0000313" key="12">
    <source>
        <dbReference type="Proteomes" id="UP000799428"/>
    </source>
</evidence>
<evidence type="ECO:0000256" key="8">
    <source>
        <dbReference type="ARBA" id="ARBA00023136"/>
    </source>
</evidence>
<sequence length="687" mass="75973">MHSDVRRGAVLCTLLTLAQAFYIPGYSIKTYRDGEPIPLFVNKVYSDNSELQYAYTELPFTCPPTGRIRTGRFTSGTSISLNLGQVLRGDRITVSDYELAMGSDDEARYLCSHTIDADGLKRSKQLIREGYMAEWIVDNLPGATSFQTLDKSRKYYAAGFKIGEEVPSPHGGESTYFLNNHVTLVIRYHQAPGKDGAKGKKVIVGFEVFPKSISASNRTEDGLPANIQDASLGMALVPASNSTGEMDVSEAADLTIPYTYSVYFREEAKLEWQNRWDMYFVAQDDSSNVHWLAIINSLVISGLLTAVVAVILTRTVRGDIKGFKDGGLDEVKINPKRTRKPKSPRRSGDENGLLEQLGDLDGDGDITSDEETLDDITGWKLIHGDVFRPPARGELLAPLVGSGTQLLFMATGLLILSAFGVLNPSFRGGYISVGAGLFVTAGLFSGYFSSRVYKIFGGKVWRSNVLVTASLVPGLLFATVFVLNLFVWMQASSTALPFGTLVALVALWLFIQLPLVYIGGWYGYNMAGSWSHPIKANAIPRQIPAHSWYFKDFQTILLAGFVPFAVIFVELMFVFQSLWVDKSGYYYVFGFMGAVSVILAVTVVEVTINYHWWWRSFLVGGSSSVWIFAYLVWYFFTNLHVTGFVSSLLFFCHGFLACALYGLLTGTVGFLAAYAFVRRIYGSIKAD</sequence>
<dbReference type="PANTHER" id="PTHR10766:SF55">
    <property type="entry name" value="TRANSMEMBRANE 9 SUPERFAMILY MEMBER 4"/>
    <property type="match status" value="1"/>
</dbReference>
<dbReference type="OrthoDB" id="1666796at2759"/>
<keyword evidence="7" id="KW-0333">Golgi apparatus</keyword>
<feature type="transmembrane region" description="Helical" evidence="9">
    <location>
        <begin position="465"/>
        <end position="489"/>
    </location>
</feature>
<feature type="transmembrane region" description="Helical" evidence="9">
    <location>
        <begin position="395"/>
        <end position="422"/>
    </location>
</feature>
<keyword evidence="12" id="KW-1185">Reference proteome</keyword>
<accession>A0A6G1KLD7</accession>
<dbReference type="AlphaFoldDB" id="A0A6G1KLD7"/>
<evidence type="ECO:0000256" key="3">
    <source>
        <dbReference type="ARBA" id="ARBA00005227"/>
    </source>
</evidence>
<keyword evidence="6 9" id="KW-1133">Transmembrane helix</keyword>
<evidence type="ECO:0000256" key="10">
    <source>
        <dbReference type="SAM" id="MobiDB-lite"/>
    </source>
</evidence>
<evidence type="ECO:0000256" key="6">
    <source>
        <dbReference type="ARBA" id="ARBA00022989"/>
    </source>
</evidence>
<dbReference type="GO" id="GO:0005794">
    <property type="term" value="C:Golgi apparatus"/>
    <property type="evidence" value="ECO:0007669"/>
    <property type="project" value="UniProtKB-SubCell"/>
</dbReference>
<dbReference type="EMBL" id="MU005765">
    <property type="protein sequence ID" value="KAF2713706.1"/>
    <property type="molecule type" value="Genomic_DNA"/>
</dbReference>
<keyword evidence="8 9" id="KW-0472">Membrane</keyword>
<evidence type="ECO:0000256" key="9">
    <source>
        <dbReference type="RuleBase" id="RU363079"/>
    </source>
</evidence>
<feature type="transmembrane region" description="Helical" evidence="9">
    <location>
        <begin position="291"/>
        <end position="312"/>
    </location>
</feature>
<feature type="transmembrane region" description="Helical" evidence="9">
    <location>
        <begin position="556"/>
        <end position="579"/>
    </location>
</feature>
<feature type="transmembrane region" description="Helical" evidence="9">
    <location>
        <begin position="428"/>
        <end position="453"/>
    </location>
</feature>
<comment type="similarity">
    <text evidence="3 9">Belongs to the nonaspanin (TM9SF) (TC 9.A.2) family.</text>
</comment>
<evidence type="ECO:0000256" key="1">
    <source>
        <dbReference type="ARBA" id="ARBA00004141"/>
    </source>
</evidence>
<dbReference type="GO" id="GO:0016020">
    <property type="term" value="C:membrane"/>
    <property type="evidence" value="ECO:0007669"/>
    <property type="project" value="UniProtKB-SubCell"/>
</dbReference>
<feature type="compositionally biased region" description="Basic residues" evidence="10">
    <location>
        <begin position="334"/>
        <end position="345"/>
    </location>
</feature>
<dbReference type="PANTHER" id="PTHR10766">
    <property type="entry name" value="TRANSMEMBRANE 9 SUPERFAMILY PROTEIN"/>
    <property type="match status" value="1"/>
</dbReference>
<gene>
    <name evidence="11" type="ORF">K504DRAFT_424561</name>
</gene>
<protein>
    <recommendedName>
        <fullName evidence="9">Transmembrane 9 superfamily member</fullName>
    </recommendedName>
</protein>
<dbReference type="InterPro" id="IPR004240">
    <property type="entry name" value="EMP70"/>
</dbReference>
<proteinExistence type="inferred from homology"/>
<feature type="signal peptide" evidence="9">
    <location>
        <begin position="1"/>
        <end position="20"/>
    </location>
</feature>
<keyword evidence="4 9" id="KW-0812">Transmembrane</keyword>
<evidence type="ECO:0000256" key="2">
    <source>
        <dbReference type="ARBA" id="ARBA00004555"/>
    </source>
</evidence>
<keyword evidence="5 9" id="KW-0732">Signal</keyword>
<feature type="transmembrane region" description="Helical" evidence="9">
    <location>
        <begin position="616"/>
        <end position="636"/>
    </location>
</feature>